<dbReference type="RefSeq" id="WP_096894118.1">
    <property type="nucleotide sequence ID" value="NZ_BAOS01000013.1"/>
</dbReference>
<comment type="cofactor">
    <cofactor evidence="2">
        <name>a divalent metal cation</name>
        <dbReference type="ChEBI" id="CHEBI:60240"/>
    </cofactor>
</comment>
<evidence type="ECO:0000313" key="5">
    <source>
        <dbReference type="Proteomes" id="UP000218542"/>
    </source>
</evidence>
<comment type="caution">
    <text evidence="4">The sequence shown here is derived from an EMBL/GenBank/DDBJ whole genome shotgun (WGS) entry which is preliminary data.</text>
</comment>
<dbReference type="InterPro" id="IPR029052">
    <property type="entry name" value="Metallo-depent_PP-like"/>
</dbReference>
<sequence length="158" mass="17421">MKRTFDYKIGVISDTHGLVRQSVVKSFNDVDLIVHAGDIGTHEALDTLKTIANVYPVRGNVDGGTWSKTLPFTEVVQVGEIYLYLLHNLDSLDLDPAAAGFQVVISGHSHIPKIEKQNDILFINPGSAGPRRFDFPISIAFLYIQGSSVEVEIVELKE</sequence>
<dbReference type="SUPFAM" id="SSF56300">
    <property type="entry name" value="Metallo-dependent phosphatases"/>
    <property type="match status" value="1"/>
</dbReference>
<reference evidence="5" key="1">
    <citation type="journal article" date="2017" name="Environ. Microbiol. Rep.">
        <title>Genetic Diversity of Marine Anaerobic Ammonium-Oxidizing Bacteria as Revealed by Genomic and Proteomic Analyses of 'Candidatus Scalindua japonica'.</title>
        <authorList>
            <person name="Oshiki M."/>
            <person name="Mizuto K."/>
            <person name="Kimura Z."/>
            <person name="Kindaichi T."/>
            <person name="Satoh H."/>
            <person name="Okabe S."/>
        </authorList>
    </citation>
    <scope>NUCLEOTIDE SEQUENCE [LARGE SCALE GENOMIC DNA]</scope>
    <source>
        <strain evidence="5">husup-a2</strain>
    </source>
</reference>
<dbReference type="InterPro" id="IPR000979">
    <property type="entry name" value="Phosphodiesterase_MJ0936/Vps29"/>
</dbReference>
<dbReference type="EC" id="3.1.4.-" evidence="2"/>
<keyword evidence="2" id="KW-0479">Metal-binding</keyword>
<dbReference type="Proteomes" id="UP000218542">
    <property type="component" value="Unassembled WGS sequence"/>
</dbReference>
<dbReference type="PANTHER" id="PTHR11124">
    <property type="entry name" value="VACUOLAR SORTING PROTEIN VPS29"/>
    <property type="match status" value="1"/>
</dbReference>
<proteinExistence type="inferred from homology"/>
<gene>
    <name evidence="4" type="ORF">SCALIN_C13_0246</name>
</gene>
<dbReference type="NCBIfam" id="TIGR00040">
    <property type="entry name" value="yfcE"/>
    <property type="match status" value="1"/>
</dbReference>
<dbReference type="EMBL" id="BAOS01000013">
    <property type="protein sequence ID" value="GAX60729.1"/>
    <property type="molecule type" value="Genomic_DNA"/>
</dbReference>
<comment type="similarity">
    <text evidence="1 2">Belongs to the metallophosphoesterase superfamily. YfcE family.</text>
</comment>
<protein>
    <recommendedName>
        <fullName evidence="2">Phosphoesterase</fullName>
        <ecNumber evidence="2">3.1.4.-</ecNumber>
    </recommendedName>
</protein>
<keyword evidence="5" id="KW-1185">Reference proteome</keyword>
<evidence type="ECO:0000256" key="1">
    <source>
        <dbReference type="ARBA" id="ARBA00008950"/>
    </source>
</evidence>
<evidence type="ECO:0000259" key="3">
    <source>
        <dbReference type="Pfam" id="PF12850"/>
    </source>
</evidence>
<accession>A0A286TXU9</accession>
<name>A0A286TXU9_9BACT</name>
<dbReference type="OrthoDB" id="9800565at2"/>
<dbReference type="Pfam" id="PF12850">
    <property type="entry name" value="Metallophos_2"/>
    <property type="match status" value="1"/>
</dbReference>
<feature type="domain" description="Calcineurin-like phosphoesterase" evidence="3">
    <location>
        <begin position="8"/>
        <end position="145"/>
    </location>
</feature>
<dbReference type="GO" id="GO:0046872">
    <property type="term" value="F:metal ion binding"/>
    <property type="evidence" value="ECO:0007669"/>
    <property type="project" value="UniProtKB-KW"/>
</dbReference>
<organism evidence="4 5">
    <name type="scientific">Candidatus Scalindua japonica</name>
    <dbReference type="NCBI Taxonomy" id="1284222"/>
    <lineage>
        <taxon>Bacteria</taxon>
        <taxon>Pseudomonadati</taxon>
        <taxon>Planctomycetota</taxon>
        <taxon>Candidatus Brocadiia</taxon>
        <taxon>Candidatus Brocadiales</taxon>
        <taxon>Candidatus Scalinduaceae</taxon>
        <taxon>Candidatus Scalindua</taxon>
    </lineage>
</organism>
<evidence type="ECO:0000313" key="4">
    <source>
        <dbReference type="EMBL" id="GAX60729.1"/>
    </source>
</evidence>
<evidence type="ECO:0000256" key="2">
    <source>
        <dbReference type="RuleBase" id="RU362039"/>
    </source>
</evidence>
<dbReference type="AlphaFoldDB" id="A0A286TXU9"/>
<dbReference type="InterPro" id="IPR024654">
    <property type="entry name" value="Calcineurin-like_PHP_lpxH"/>
</dbReference>
<dbReference type="Gene3D" id="3.60.21.10">
    <property type="match status" value="1"/>
</dbReference>
<dbReference type="GO" id="GO:0016787">
    <property type="term" value="F:hydrolase activity"/>
    <property type="evidence" value="ECO:0007669"/>
    <property type="project" value="UniProtKB-UniRule"/>
</dbReference>